<keyword evidence="6 9" id="KW-0732">Signal</keyword>
<evidence type="ECO:0000313" key="11">
    <source>
        <dbReference type="Ensembl" id="ENSPCEP00000016822.1"/>
    </source>
</evidence>
<dbReference type="PROSITE" id="PS00472">
    <property type="entry name" value="SMALL_CYTOKINES_CC"/>
    <property type="match status" value="1"/>
</dbReference>
<evidence type="ECO:0000256" key="6">
    <source>
        <dbReference type="ARBA" id="ARBA00022729"/>
    </source>
</evidence>
<dbReference type="GO" id="GO:0048245">
    <property type="term" value="P:eosinophil chemotaxis"/>
    <property type="evidence" value="ECO:0007669"/>
    <property type="project" value="TreeGrafter"/>
</dbReference>
<feature type="signal peptide" evidence="9">
    <location>
        <begin position="1"/>
        <end position="22"/>
    </location>
</feature>
<feature type="domain" description="Chemokine interleukin-8-like" evidence="10">
    <location>
        <begin position="29"/>
        <end position="87"/>
    </location>
</feature>
<evidence type="ECO:0000256" key="9">
    <source>
        <dbReference type="RuleBase" id="RU361150"/>
    </source>
</evidence>
<evidence type="ECO:0000256" key="1">
    <source>
        <dbReference type="ARBA" id="ARBA00004613"/>
    </source>
</evidence>
<dbReference type="PANTHER" id="PTHR12015">
    <property type="entry name" value="SMALL INDUCIBLE CYTOKINE A"/>
    <property type="match status" value="1"/>
</dbReference>
<keyword evidence="8" id="KW-0395">Inflammatory response</keyword>
<accession>A0A8C8S6H9</accession>
<evidence type="ECO:0000256" key="3">
    <source>
        <dbReference type="ARBA" id="ARBA00022500"/>
    </source>
</evidence>
<dbReference type="GO" id="GO:0070098">
    <property type="term" value="P:chemokine-mediated signaling pathway"/>
    <property type="evidence" value="ECO:0007669"/>
    <property type="project" value="TreeGrafter"/>
</dbReference>
<keyword evidence="3 9" id="KW-0145">Chemotaxis</keyword>
<dbReference type="AlphaFoldDB" id="A0A8C8S6H9"/>
<protein>
    <recommendedName>
        <fullName evidence="9">C-C motif chemokine</fullName>
    </recommendedName>
</protein>
<sequence>MKVSVAALAILIIAAFGSLAFSAPIGTDMSVCCFGYVSQKIPRSHVTDYFYTSGKCSLPAVVFITRKNREVCANPNTQWVKKYVNALEMK</sequence>
<dbReference type="InterPro" id="IPR000827">
    <property type="entry name" value="Chemokine_CC_CS"/>
</dbReference>
<dbReference type="GO" id="GO:0048020">
    <property type="term" value="F:CCR chemokine receptor binding"/>
    <property type="evidence" value="ECO:0007669"/>
    <property type="project" value="TreeGrafter"/>
</dbReference>
<evidence type="ECO:0000313" key="12">
    <source>
        <dbReference type="Proteomes" id="UP000694393"/>
    </source>
</evidence>
<evidence type="ECO:0000256" key="4">
    <source>
        <dbReference type="ARBA" id="ARBA00022514"/>
    </source>
</evidence>
<dbReference type="GO" id="GO:0008009">
    <property type="term" value="F:chemokine activity"/>
    <property type="evidence" value="ECO:0007669"/>
    <property type="project" value="InterPro"/>
</dbReference>
<keyword evidence="4 9" id="KW-0202">Cytokine</keyword>
<keyword evidence="7" id="KW-1015">Disulfide bond</keyword>
<proteinExistence type="inferred from homology"/>
<dbReference type="GO" id="GO:0006954">
    <property type="term" value="P:inflammatory response"/>
    <property type="evidence" value="ECO:0007669"/>
    <property type="project" value="UniProtKB-KW"/>
</dbReference>
<evidence type="ECO:0000256" key="7">
    <source>
        <dbReference type="ARBA" id="ARBA00023157"/>
    </source>
</evidence>
<reference evidence="11" key="2">
    <citation type="submission" date="2025-09" db="UniProtKB">
        <authorList>
            <consortium name="Ensembl"/>
        </authorList>
    </citation>
    <scope>IDENTIFICATION</scope>
</reference>
<dbReference type="GO" id="GO:0005615">
    <property type="term" value="C:extracellular space"/>
    <property type="evidence" value="ECO:0007669"/>
    <property type="project" value="UniProtKB-KW"/>
</dbReference>
<dbReference type="Gene3D" id="2.40.50.40">
    <property type="match status" value="1"/>
</dbReference>
<evidence type="ECO:0000256" key="2">
    <source>
        <dbReference type="ARBA" id="ARBA00010868"/>
    </source>
</evidence>
<keyword evidence="12" id="KW-1185">Reference proteome</keyword>
<evidence type="ECO:0000256" key="8">
    <source>
        <dbReference type="ARBA" id="ARBA00023198"/>
    </source>
</evidence>
<dbReference type="PANTHER" id="PTHR12015:SF170">
    <property type="entry name" value="C-C MOTIF CHEMOKINE 5"/>
    <property type="match status" value="1"/>
</dbReference>
<dbReference type="GO" id="GO:0030335">
    <property type="term" value="P:positive regulation of cell migration"/>
    <property type="evidence" value="ECO:0007669"/>
    <property type="project" value="TreeGrafter"/>
</dbReference>
<dbReference type="Proteomes" id="UP000694393">
    <property type="component" value="Unplaced"/>
</dbReference>
<name>A0A8C8S6H9_9SAUR</name>
<reference evidence="11" key="1">
    <citation type="submission" date="2025-08" db="UniProtKB">
        <authorList>
            <consortium name="Ensembl"/>
        </authorList>
    </citation>
    <scope>IDENTIFICATION</scope>
</reference>
<evidence type="ECO:0000256" key="5">
    <source>
        <dbReference type="ARBA" id="ARBA00022525"/>
    </source>
</evidence>
<organism evidence="11 12">
    <name type="scientific">Pelusios castaneus</name>
    <name type="common">West African mud turtle</name>
    <dbReference type="NCBI Taxonomy" id="367368"/>
    <lineage>
        <taxon>Eukaryota</taxon>
        <taxon>Metazoa</taxon>
        <taxon>Chordata</taxon>
        <taxon>Craniata</taxon>
        <taxon>Vertebrata</taxon>
        <taxon>Euteleostomi</taxon>
        <taxon>Archelosauria</taxon>
        <taxon>Testudinata</taxon>
        <taxon>Testudines</taxon>
        <taxon>Pleurodira</taxon>
        <taxon>Pelomedusidae</taxon>
        <taxon>Pelusios</taxon>
    </lineage>
</organism>
<dbReference type="InterPro" id="IPR001811">
    <property type="entry name" value="Chemokine_IL8-like_dom"/>
</dbReference>
<comment type="subcellular location">
    <subcellularLocation>
        <location evidence="1 9">Secreted</location>
    </subcellularLocation>
</comment>
<dbReference type="GO" id="GO:0061844">
    <property type="term" value="P:antimicrobial humoral immune response mediated by antimicrobial peptide"/>
    <property type="evidence" value="ECO:0007669"/>
    <property type="project" value="TreeGrafter"/>
</dbReference>
<dbReference type="InterPro" id="IPR036048">
    <property type="entry name" value="Interleukin_8-like_sf"/>
</dbReference>
<feature type="chain" id="PRO_5034849617" description="C-C motif chemokine" evidence="9">
    <location>
        <begin position="23"/>
        <end position="90"/>
    </location>
</feature>
<keyword evidence="5 9" id="KW-0964">Secreted</keyword>
<dbReference type="Pfam" id="PF00048">
    <property type="entry name" value="IL8"/>
    <property type="match status" value="1"/>
</dbReference>
<dbReference type="CDD" id="cd00272">
    <property type="entry name" value="Chemokine_CC"/>
    <property type="match status" value="1"/>
</dbReference>
<dbReference type="SMART" id="SM00199">
    <property type="entry name" value="SCY"/>
    <property type="match status" value="1"/>
</dbReference>
<evidence type="ECO:0000259" key="10">
    <source>
        <dbReference type="SMART" id="SM00199"/>
    </source>
</evidence>
<dbReference type="InterPro" id="IPR039809">
    <property type="entry name" value="Chemokine_b/g/d"/>
</dbReference>
<dbReference type="Ensembl" id="ENSPCET00000017415.1">
    <property type="protein sequence ID" value="ENSPCEP00000016822.1"/>
    <property type="gene ID" value="ENSPCEG00000013224.1"/>
</dbReference>
<comment type="similarity">
    <text evidence="2 9">Belongs to the intercrine beta (chemokine CC) family.</text>
</comment>
<dbReference type="SUPFAM" id="SSF54117">
    <property type="entry name" value="Interleukin 8-like chemokines"/>
    <property type="match status" value="1"/>
</dbReference>
<dbReference type="FunFam" id="2.40.50.40:FF:000002">
    <property type="entry name" value="C-C motif chemokine"/>
    <property type="match status" value="1"/>
</dbReference>